<accession>A0A2I0IMZ2</accession>
<dbReference type="AlphaFoldDB" id="A0A2I0IMZ2"/>
<organism evidence="1 2">
    <name type="scientific">Punica granatum</name>
    <name type="common">Pomegranate</name>
    <dbReference type="NCBI Taxonomy" id="22663"/>
    <lineage>
        <taxon>Eukaryota</taxon>
        <taxon>Viridiplantae</taxon>
        <taxon>Streptophyta</taxon>
        <taxon>Embryophyta</taxon>
        <taxon>Tracheophyta</taxon>
        <taxon>Spermatophyta</taxon>
        <taxon>Magnoliopsida</taxon>
        <taxon>eudicotyledons</taxon>
        <taxon>Gunneridae</taxon>
        <taxon>Pentapetalae</taxon>
        <taxon>rosids</taxon>
        <taxon>malvids</taxon>
        <taxon>Myrtales</taxon>
        <taxon>Lythraceae</taxon>
        <taxon>Punica</taxon>
    </lineage>
</organism>
<gene>
    <name evidence="1" type="ORF">CRG98_034535</name>
</gene>
<sequence length="67" mass="7126">MADDFPYKRSRRPFMPKATFPPACGKLGRDLPWPAASLPGKGGLVQGASVLASLEARTGSKLCAHDK</sequence>
<evidence type="ECO:0000313" key="2">
    <source>
        <dbReference type="Proteomes" id="UP000233551"/>
    </source>
</evidence>
<proteinExistence type="predicted"/>
<comment type="caution">
    <text evidence="1">The sequence shown here is derived from an EMBL/GenBank/DDBJ whole genome shotgun (WGS) entry which is preliminary data.</text>
</comment>
<dbReference type="Proteomes" id="UP000233551">
    <property type="component" value="Unassembled WGS sequence"/>
</dbReference>
<reference evidence="1 2" key="1">
    <citation type="submission" date="2017-11" db="EMBL/GenBank/DDBJ databases">
        <title>De-novo sequencing of pomegranate (Punica granatum L.) genome.</title>
        <authorList>
            <person name="Akparov Z."/>
            <person name="Amiraslanov A."/>
            <person name="Hajiyeva S."/>
            <person name="Abbasov M."/>
            <person name="Kaur K."/>
            <person name="Hamwieh A."/>
            <person name="Solovyev V."/>
            <person name="Salamov A."/>
            <person name="Braich B."/>
            <person name="Kosarev P."/>
            <person name="Mahmoud A."/>
            <person name="Hajiyev E."/>
            <person name="Babayeva S."/>
            <person name="Izzatullayeva V."/>
            <person name="Mammadov A."/>
            <person name="Mammadov A."/>
            <person name="Sharifova S."/>
            <person name="Ojaghi J."/>
            <person name="Eynullazada K."/>
            <person name="Bayramov B."/>
            <person name="Abdulazimova A."/>
            <person name="Shahmuradov I."/>
        </authorList>
    </citation>
    <scope>NUCLEOTIDE SEQUENCE [LARGE SCALE GENOMIC DNA]</scope>
    <source>
        <strain evidence="2">cv. AG2017</strain>
        <tissue evidence="1">Leaf</tissue>
    </source>
</reference>
<evidence type="ECO:0000313" key="1">
    <source>
        <dbReference type="EMBL" id="PKI45073.1"/>
    </source>
</evidence>
<name>A0A2I0IMZ2_PUNGR</name>
<dbReference type="EMBL" id="PGOL01002781">
    <property type="protein sequence ID" value="PKI45073.1"/>
    <property type="molecule type" value="Genomic_DNA"/>
</dbReference>
<keyword evidence="2" id="KW-1185">Reference proteome</keyword>
<protein>
    <submittedName>
        <fullName evidence="1">Uncharacterized protein</fullName>
    </submittedName>
</protein>